<comment type="caution">
    <text evidence="8">The sequence shown here is derived from an EMBL/GenBank/DDBJ whole genome shotgun (WGS) entry which is preliminary data.</text>
</comment>
<keyword evidence="9" id="KW-1185">Reference proteome</keyword>
<evidence type="ECO:0000256" key="5">
    <source>
        <dbReference type="PROSITE-ProRule" id="PRU00309"/>
    </source>
</evidence>
<evidence type="ECO:0000259" key="7">
    <source>
        <dbReference type="PROSITE" id="PS50950"/>
    </source>
</evidence>
<dbReference type="PANTHER" id="PTHR46927">
    <property type="entry name" value="AGAP005574-PA"/>
    <property type="match status" value="1"/>
</dbReference>
<dbReference type="Proteomes" id="UP000821866">
    <property type="component" value="Unassembled WGS sequence"/>
</dbReference>
<keyword evidence="6" id="KW-0175">Coiled coil</keyword>
<dbReference type="PROSITE" id="PS50950">
    <property type="entry name" value="ZF_THAP"/>
    <property type="match status" value="1"/>
</dbReference>
<keyword evidence="2 5" id="KW-0863">Zinc-finger</keyword>
<reference evidence="8" key="1">
    <citation type="journal article" date="2020" name="Cell">
        <title>Large-Scale Comparative Analyses of Tick Genomes Elucidate Their Genetic Diversity and Vector Capacities.</title>
        <authorList>
            <consortium name="Tick Genome and Microbiome Consortium (TIGMIC)"/>
            <person name="Jia N."/>
            <person name="Wang J."/>
            <person name="Shi W."/>
            <person name="Du L."/>
            <person name="Sun Y."/>
            <person name="Zhan W."/>
            <person name="Jiang J.F."/>
            <person name="Wang Q."/>
            <person name="Zhang B."/>
            <person name="Ji P."/>
            <person name="Bell-Sakyi L."/>
            <person name="Cui X.M."/>
            <person name="Yuan T.T."/>
            <person name="Jiang B.G."/>
            <person name="Yang W.F."/>
            <person name="Lam T.T."/>
            <person name="Chang Q.C."/>
            <person name="Ding S.J."/>
            <person name="Wang X.J."/>
            <person name="Zhu J.G."/>
            <person name="Ruan X.D."/>
            <person name="Zhao L."/>
            <person name="Wei J.T."/>
            <person name="Ye R.Z."/>
            <person name="Que T.C."/>
            <person name="Du C.H."/>
            <person name="Zhou Y.H."/>
            <person name="Cheng J.X."/>
            <person name="Dai P.F."/>
            <person name="Guo W.B."/>
            <person name="Han X.H."/>
            <person name="Huang E.J."/>
            <person name="Li L.F."/>
            <person name="Wei W."/>
            <person name="Gao Y.C."/>
            <person name="Liu J.Z."/>
            <person name="Shao H.Z."/>
            <person name="Wang X."/>
            <person name="Wang C.C."/>
            <person name="Yang T.C."/>
            <person name="Huo Q.B."/>
            <person name="Li W."/>
            <person name="Chen H.Y."/>
            <person name="Chen S.E."/>
            <person name="Zhou L.G."/>
            <person name="Ni X.B."/>
            <person name="Tian J.H."/>
            <person name="Sheng Y."/>
            <person name="Liu T."/>
            <person name="Pan Y.S."/>
            <person name="Xia L.Y."/>
            <person name="Li J."/>
            <person name="Zhao F."/>
            <person name="Cao W.C."/>
        </authorList>
    </citation>
    <scope>NUCLEOTIDE SEQUENCE</scope>
    <source>
        <strain evidence="8">Rmic-2018</strain>
    </source>
</reference>
<evidence type="ECO:0000256" key="1">
    <source>
        <dbReference type="ARBA" id="ARBA00022723"/>
    </source>
</evidence>
<evidence type="ECO:0000256" key="3">
    <source>
        <dbReference type="ARBA" id="ARBA00022833"/>
    </source>
</evidence>
<name>A0A9J6D0T2_RHIMP</name>
<dbReference type="PANTHER" id="PTHR46927:SF3">
    <property type="entry name" value="THAP-TYPE DOMAIN-CONTAINING PROTEIN"/>
    <property type="match status" value="1"/>
</dbReference>
<dbReference type="AlphaFoldDB" id="A0A9J6D0T2"/>
<accession>A0A9J6D0T2</accession>
<feature type="domain" description="THAP-type" evidence="7">
    <location>
        <begin position="1"/>
        <end position="89"/>
    </location>
</feature>
<evidence type="ECO:0000313" key="9">
    <source>
        <dbReference type="Proteomes" id="UP000821866"/>
    </source>
</evidence>
<sequence length="313" mass="35052">MPLRAVTRVTQQSCCSNKTEDGFSLYNIPRGIRNSARREVWLQNISREDFRATPSTRLREEHFTPDQFEPLALEHGVKKLRRDAVPTLLKPSRQRRRTKRPLLAEDTPHLSIEAEVVGQGTLDIVQQKSACSIPSTASHAALLARINALERQLTIAKAKARVKERERKKLMLHLSSYISEDQFTSLHRSPRGKVWSKETLTKALKIRLSCGSRGYDMVKELGQPLPSQRTLQRHIEHCKFRPGLLVNIMDSLAVKDELLGLNQLCEPTTYALDAVFSHTISRGLLQVLSEQVDPVAGVTPGAPTSVLSGASLD</sequence>
<dbReference type="EMBL" id="JABSTU010003866">
    <property type="protein sequence ID" value="KAH7964534.1"/>
    <property type="molecule type" value="Genomic_DNA"/>
</dbReference>
<keyword evidence="3" id="KW-0862">Zinc</keyword>
<protein>
    <recommendedName>
        <fullName evidence="7">THAP-type domain-containing protein</fullName>
    </recommendedName>
</protein>
<keyword evidence="4 5" id="KW-0238">DNA-binding</keyword>
<keyword evidence="1" id="KW-0479">Metal-binding</keyword>
<dbReference type="InterPro" id="IPR006612">
    <property type="entry name" value="THAP_Znf"/>
</dbReference>
<dbReference type="SMART" id="SM00980">
    <property type="entry name" value="THAP"/>
    <property type="match status" value="1"/>
</dbReference>
<dbReference type="GO" id="GO:0008270">
    <property type="term" value="F:zinc ion binding"/>
    <property type="evidence" value="ECO:0007669"/>
    <property type="project" value="UniProtKB-KW"/>
</dbReference>
<dbReference type="Pfam" id="PF05485">
    <property type="entry name" value="THAP"/>
    <property type="match status" value="1"/>
</dbReference>
<dbReference type="VEuPathDB" id="VectorBase:LOC119169924"/>
<gene>
    <name evidence="8" type="ORF">HPB51_027229</name>
</gene>
<evidence type="ECO:0000256" key="4">
    <source>
        <dbReference type="ARBA" id="ARBA00023125"/>
    </source>
</evidence>
<dbReference type="InterPro" id="IPR052224">
    <property type="entry name" value="THAP_domain_protein"/>
</dbReference>
<proteinExistence type="predicted"/>
<reference evidence="8" key="2">
    <citation type="submission" date="2021-09" db="EMBL/GenBank/DDBJ databases">
        <authorList>
            <person name="Jia N."/>
            <person name="Wang J."/>
            <person name="Shi W."/>
            <person name="Du L."/>
            <person name="Sun Y."/>
            <person name="Zhan W."/>
            <person name="Jiang J."/>
            <person name="Wang Q."/>
            <person name="Zhang B."/>
            <person name="Ji P."/>
            <person name="Sakyi L.B."/>
            <person name="Cui X."/>
            <person name="Yuan T."/>
            <person name="Jiang B."/>
            <person name="Yang W."/>
            <person name="Lam T.T.-Y."/>
            <person name="Chang Q."/>
            <person name="Ding S."/>
            <person name="Wang X."/>
            <person name="Zhu J."/>
            <person name="Ruan X."/>
            <person name="Zhao L."/>
            <person name="Wei J."/>
            <person name="Que T."/>
            <person name="Du C."/>
            <person name="Cheng J."/>
            <person name="Dai P."/>
            <person name="Han X."/>
            <person name="Huang E."/>
            <person name="Gao Y."/>
            <person name="Liu J."/>
            <person name="Shao H."/>
            <person name="Ye R."/>
            <person name="Li L."/>
            <person name="Wei W."/>
            <person name="Wang X."/>
            <person name="Wang C."/>
            <person name="Huo Q."/>
            <person name="Li W."/>
            <person name="Guo W."/>
            <person name="Chen H."/>
            <person name="Chen S."/>
            <person name="Zhou L."/>
            <person name="Zhou L."/>
            <person name="Ni X."/>
            <person name="Tian J."/>
            <person name="Zhou Y."/>
            <person name="Sheng Y."/>
            <person name="Liu T."/>
            <person name="Pan Y."/>
            <person name="Xia L."/>
            <person name="Li J."/>
            <person name="Zhao F."/>
            <person name="Cao W."/>
        </authorList>
    </citation>
    <scope>NUCLEOTIDE SEQUENCE</scope>
    <source>
        <strain evidence="8">Rmic-2018</strain>
        <tissue evidence="8">Larvae</tissue>
    </source>
</reference>
<dbReference type="SUPFAM" id="SSF57716">
    <property type="entry name" value="Glucocorticoid receptor-like (DNA-binding domain)"/>
    <property type="match status" value="1"/>
</dbReference>
<dbReference type="GO" id="GO:0003677">
    <property type="term" value="F:DNA binding"/>
    <property type="evidence" value="ECO:0007669"/>
    <property type="project" value="UniProtKB-UniRule"/>
</dbReference>
<evidence type="ECO:0000313" key="8">
    <source>
        <dbReference type="EMBL" id="KAH7964534.1"/>
    </source>
</evidence>
<evidence type="ECO:0000256" key="2">
    <source>
        <dbReference type="ARBA" id="ARBA00022771"/>
    </source>
</evidence>
<evidence type="ECO:0000256" key="6">
    <source>
        <dbReference type="SAM" id="Coils"/>
    </source>
</evidence>
<feature type="coiled-coil region" evidence="6">
    <location>
        <begin position="139"/>
        <end position="166"/>
    </location>
</feature>
<organism evidence="8 9">
    <name type="scientific">Rhipicephalus microplus</name>
    <name type="common">Cattle tick</name>
    <name type="synonym">Boophilus microplus</name>
    <dbReference type="NCBI Taxonomy" id="6941"/>
    <lineage>
        <taxon>Eukaryota</taxon>
        <taxon>Metazoa</taxon>
        <taxon>Ecdysozoa</taxon>
        <taxon>Arthropoda</taxon>
        <taxon>Chelicerata</taxon>
        <taxon>Arachnida</taxon>
        <taxon>Acari</taxon>
        <taxon>Parasitiformes</taxon>
        <taxon>Ixodida</taxon>
        <taxon>Ixodoidea</taxon>
        <taxon>Ixodidae</taxon>
        <taxon>Rhipicephalinae</taxon>
        <taxon>Rhipicephalus</taxon>
        <taxon>Boophilus</taxon>
    </lineage>
</organism>